<reference evidence="8" key="1">
    <citation type="submission" date="2022-11" db="UniProtKB">
        <authorList>
            <consortium name="WormBaseParasite"/>
        </authorList>
    </citation>
    <scope>IDENTIFICATION</scope>
</reference>
<evidence type="ECO:0000313" key="8">
    <source>
        <dbReference type="WBParaSite" id="PSU_v2.g9997.t1"/>
    </source>
</evidence>
<keyword evidence="1" id="KW-0479">Metal-binding</keyword>
<evidence type="ECO:0000313" key="7">
    <source>
        <dbReference type="Proteomes" id="UP000887577"/>
    </source>
</evidence>
<accession>A0A914ZI66</accession>
<dbReference type="Pfam" id="PF00096">
    <property type="entry name" value="zf-C2H2"/>
    <property type="match status" value="3"/>
</dbReference>
<keyword evidence="4" id="KW-0862">Zinc</keyword>
<evidence type="ECO:0000256" key="5">
    <source>
        <dbReference type="PROSITE-ProRule" id="PRU00042"/>
    </source>
</evidence>
<dbReference type="PROSITE" id="PS00028">
    <property type="entry name" value="ZINC_FINGER_C2H2_1"/>
    <property type="match status" value="4"/>
</dbReference>
<dbReference type="FunFam" id="3.30.160.60:FF:000446">
    <property type="entry name" value="Zinc finger protein"/>
    <property type="match status" value="1"/>
</dbReference>
<evidence type="ECO:0000256" key="1">
    <source>
        <dbReference type="ARBA" id="ARBA00022723"/>
    </source>
</evidence>
<dbReference type="GO" id="GO:0000122">
    <property type="term" value="P:negative regulation of transcription by RNA polymerase II"/>
    <property type="evidence" value="ECO:0007669"/>
    <property type="project" value="UniProtKB-ARBA"/>
</dbReference>
<dbReference type="FunFam" id="3.30.160.60:FF:000624">
    <property type="entry name" value="zinc finger protein 697"/>
    <property type="match status" value="1"/>
</dbReference>
<feature type="domain" description="C2H2-type" evidence="6">
    <location>
        <begin position="79"/>
        <end position="103"/>
    </location>
</feature>
<evidence type="ECO:0000256" key="4">
    <source>
        <dbReference type="ARBA" id="ARBA00022833"/>
    </source>
</evidence>
<dbReference type="SMART" id="SM00355">
    <property type="entry name" value="ZnF_C2H2"/>
    <property type="match status" value="4"/>
</dbReference>
<protein>
    <submittedName>
        <fullName evidence="8">C2H2-type domain-containing protein</fullName>
    </submittedName>
</protein>
<evidence type="ECO:0000259" key="6">
    <source>
        <dbReference type="PROSITE" id="PS50157"/>
    </source>
</evidence>
<feature type="domain" description="C2H2-type" evidence="6">
    <location>
        <begin position="51"/>
        <end position="78"/>
    </location>
</feature>
<dbReference type="Gene3D" id="3.30.160.60">
    <property type="entry name" value="Classic Zinc Finger"/>
    <property type="match status" value="4"/>
</dbReference>
<dbReference type="GO" id="GO:0005634">
    <property type="term" value="C:nucleus"/>
    <property type="evidence" value="ECO:0007669"/>
    <property type="project" value="TreeGrafter"/>
</dbReference>
<dbReference type="GO" id="GO:0008270">
    <property type="term" value="F:zinc ion binding"/>
    <property type="evidence" value="ECO:0007669"/>
    <property type="project" value="UniProtKB-KW"/>
</dbReference>
<dbReference type="PANTHER" id="PTHR24409:SF295">
    <property type="entry name" value="AZ2-RELATED"/>
    <property type="match status" value="1"/>
</dbReference>
<dbReference type="GO" id="GO:0000977">
    <property type="term" value="F:RNA polymerase II transcription regulatory region sequence-specific DNA binding"/>
    <property type="evidence" value="ECO:0007669"/>
    <property type="project" value="TreeGrafter"/>
</dbReference>
<dbReference type="PROSITE" id="PS50157">
    <property type="entry name" value="ZINC_FINGER_C2H2_2"/>
    <property type="match status" value="3"/>
</dbReference>
<dbReference type="GO" id="GO:0000981">
    <property type="term" value="F:DNA-binding transcription factor activity, RNA polymerase II-specific"/>
    <property type="evidence" value="ECO:0007669"/>
    <property type="project" value="TreeGrafter"/>
</dbReference>
<dbReference type="InterPro" id="IPR036236">
    <property type="entry name" value="Znf_C2H2_sf"/>
</dbReference>
<dbReference type="PANTHER" id="PTHR24409">
    <property type="entry name" value="ZINC FINGER PROTEIN 142"/>
    <property type="match status" value="1"/>
</dbReference>
<keyword evidence="3 5" id="KW-0863">Zinc-finger</keyword>
<organism evidence="7 8">
    <name type="scientific">Panagrolaimus superbus</name>
    <dbReference type="NCBI Taxonomy" id="310955"/>
    <lineage>
        <taxon>Eukaryota</taxon>
        <taxon>Metazoa</taxon>
        <taxon>Ecdysozoa</taxon>
        <taxon>Nematoda</taxon>
        <taxon>Chromadorea</taxon>
        <taxon>Rhabditida</taxon>
        <taxon>Tylenchina</taxon>
        <taxon>Panagrolaimomorpha</taxon>
        <taxon>Panagrolaimoidea</taxon>
        <taxon>Panagrolaimidae</taxon>
        <taxon>Panagrolaimus</taxon>
    </lineage>
</organism>
<keyword evidence="7" id="KW-1185">Reference proteome</keyword>
<dbReference type="AlphaFoldDB" id="A0A914ZI66"/>
<name>A0A914ZI66_9BILA</name>
<sequence>MEDLEFLEHNINNSVDISLQQDENIMNIGDELFLDDIDIKPSSNALPKAVHQCNICNKIFVSFKGLQQHAIIHTDIKPFTCEICNKSFRFKSNLFEHRSIHSGFVAHACPICGKTCRLKGNLKKHLKTHLSENETIDELWKPFASNRRPPAEVPHDAIIVRSSGDSLSTPVIPRHRKRKLGLGTSASIWIDKIQRGLILSNTSLEVKMQHFLDMLENLQTNGASLKTVFDQARNIAYENFQCPICNLMFPSRGECSEHLDLEHPLARVERPMFCEICLKSFW</sequence>
<feature type="domain" description="C2H2-type" evidence="6">
    <location>
        <begin position="107"/>
        <end position="134"/>
    </location>
</feature>
<dbReference type="WBParaSite" id="PSU_v2.g9997.t1">
    <property type="protein sequence ID" value="PSU_v2.g9997.t1"/>
    <property type="gene ID" value="PSU_v2.g9997"/>
</dbReference>
<dbReference type="SUPFAM" id="SSF57667">
    <property type="entry name" value="beta-beta-alpha zinc fingers"/>
    <property type="match status" value="2"/>
</dbReference>
<dbReference type="Proteomes" id="UP000887577">
    <property type="component" value="Unplaced"/>
</dbReference>
<dbReference type="InterPro" id="IPR013087">
    <property type="entry name" value="Znf_C2H2_type"/>
</dbReference>
<proteinExistence type="predicted"/>
<evidence type="ECO:0000256" key="2">
    <source>
        <dbReference type="ARBA" id="ARBA00022737"/>
    </source>
</evidence>
<keyword evidence="2" id="KW-0677">Repeat</keyword>
<evidence type="ECO:0000256" key="3">
    <source>
        <dbReference type="ARBA" id="ARBA00022771"/>
    </source>
</evidence>